<dbReference type="Proteomes" id="UP000825729">
    <property type="component" value="Unassembled WGS sequence"/>
</dbReference>
<feature type="domain" description="DYW" evidence="3">
    <location>
        <begin position="512"/>
        <end position="604"/>
    </location>
</feature>
<dbReference type="GO" id="GO:0008270">
    <property type="term" value="F:zinc ion binding"/>
    <property type="evidence" value="ECO:0007669"/>
    <property type="project" value="InterPro"/>
</dbReference>
<evidence type="ECO:0000256" key="2">
    <source>
        <dbReference type="PROSITE-ProRule" id="PRU00708"/>
    </source>
</evidence>
<keyword evidence="5" id="KW-1185">Reference proteome</keyword>
<evidence type="ECO:0000313" key="4">
    <source>
        <dbReference type="EMBL" id="KAG9443476.1"/>
    </source>
</evidence>
<dbReference type="PANTHER" id="PTHR47926:SF436">
    <property type="entry name" value="PENTATRICOPEPTIDE REPEAT-CONTAINING PROTEIN ELI1, CHLOROPLASTIC-LIKE ISOFORM X2"/>
    <property type="match status" value="1"/>
</dbReference>
<protein>
    <recommendedName>
        <fullName evidence="3">DYW domain-containing protein</fullName>
    </recommendedName>
</protein>
<dbReference type="InterPro" id="IPR046960">
    <property type="entry name" value="PPR_At4g14850-like_plant"/>
</dbReference>
<evidence type="ECO:0000259" key="3">
    <source>
        <dbReference type="Pfam" id="PF14432"/>
    </source>
</evidence>
<dbReference type="Pfam" id="PF20430">
    <property type="entry name" value="Eplus_motif"/>
    <property type="match status" value="1"/>
</dbReference>
<dbReference type="GO" id="GO:0009451">
    <property type="term" value="P:RNA modification"/>
    <property type="evidence" value="ECO:0007669"/>
    <property type="project" value="InterPro"/>
</dbReference>
<keyword evidence="1" id="KW-0677">Repeat</keyword>
<dbReference type="FunFam" id="1.25.40.10:FF:000366">
    <property type="entry name" value="Pentatricopeptide (PPR) repeat-containing protein"/>
    <property type="match status" value="1"/>
</dbReference>
<feature type="repeat" description="PPR" evidence="2">
    <location>
        <begin position="168"/>
        <end position="202"/>
    </location>
</feature>
<organism evidence="4 5">
    <name type="scientific">Aristolochia fimbriata</name>
    <name type="common">White veined hardy Dutchman's pipe vine</name>
    <dbReference type="NCBI Taxonomy" id="158543"/>
    <lineage>
        <taxon>Eukaryota</taxon>
        <taxon>Viridiplantae</taxon>
        <taxon>Streptophyta</taxon>
        <taxon>Embryophyta</taxon>
        <taxon>Tracheophyta</taxon>
        <taxon>Spermatophyta</taxon>
        <taxon>Magnoliopsida</taxon>
        <taxon>Magnoliidae</taxon>
        <taxon>Piperales</taxon>
        <taxon>Aristolochiaceae</taxon>
        <taxon>Aristolochia</taxon>
    </lineage>
</organism>
<name>A0AAV7E6M4_ARIFI</name>
<dbReference type="InterPro" id="IPR011990">
    <property type="entry name" value="TPR-like_helical_dom_sf"/>
</dbReference>
<sequence>MSSTQFPPFTSTNLNSTEEIKQFHASAIKTGSFRRLSSRLLTLYSNPKLGNLEYARSVFDRISKPSSLCWNTIIKCYVENNYSQEALVLFCQLLHQSLVLPDNFTYPCVLKGCGRLNAIEEGKQIHGLTLKCGFGGDIYVQSTLVSFYSKCGEMDLARTVFDRMSSKDIVSWNCLINGYVGSGDIGTARELFDEMPEQDLFSWTALIDGYSRFLDAVNVFKAMLKEDVKPNDSTLVSAMSAISGLGLLENGIWIHSYMDKNKYEYNGVLGTSLIDMYSKCGGIESALSIFHAISRKKLGHWSAIIVGMGMHGMAKETLELFEEMKRVGMRPHGITFIGVLNACSHTGEVNQGLHYFQQMVNEYRIAPTIEHYGCAVDLLCRAGRLEEAKNVIDKMPMKPNEIIWMSLLSGCRNHGNIDLGEYAAKRVIELDPMATGCYVLLSNIYAAAGLWDKVSELRKVMKAEGLAKDPGRSSIEHGGMVHNFIVGDRAHPQTKDIYSKLNDMKKRLHAAGYKPDTTQVLLCLEEKDKEAELAYHSERLAIAFGLINNETGKPIRVVKNLRVCNDCHVVTKLLSEIYSCEIIVRDNRRFHHFKNGLCSCRDYW</sequence>
<proteinExistence type="predicted"/>
<feature type="repeat" description="PPR" evidence="2">
    <location>
        <begin position="297"/>
        <end position="331"/>
    </location>
</feature>
<dbReference type="Pfam" id="PF01535">
    <property type="entry name" value="PPR"/>
    <property type="match status" value="3"/>
</dbReference>
<dbReference type="InterPro" id="IPR046849">
    <property type="entry name" value="E2_motif"/>
</dbReference>
<comment type="caution">
    <text evidence="4">The sequence shown here is derived from an EMBL/GenBank/DDBJ whole genome shotgun (WGS) entry which is preliminary data.</text>
</comment>
<dbReference type="EMBL" id="JAINDJ010000006">
    <property type="protein sequence ID" value="KAG9443476.1"/>
    <property type="molecule type" value="Genomic_DNA"/>
</dbReference>
<evidence type="ECO:0000313" key="5">
    <source>
        <dbReference type="Proteomes" id="UP000825729"/>
    </source>
</evidence>
<evidence type="ECO:0000256" key="1">
    <source>
        <dbReference type="ARBA" id="ARBA00022737"/>
    </source>
</evidence>
<dbReference type="FunFam" id="1.25.40.10:FF:000031">
    <property type="entry name" value="Pentatricopeptide repeat-containing protein mitochondrial"/>
    <property type="match status" value="1"/>
</dbReference>
<dbReference type="FunFam" id="1.25.40.10:FF:000470">
    <property type="entry name" value="Pentatricopeptide repeat-containing protein At5g66520"/>
    <property type="match status" value="1"/>
</dbReference>
<dbReference type="Pfam" id="PF13041">
    <property type="entry name" value="PPR_2"/>
    <property type="match status" value="2"/>
</dbReference>
<dbReference type="InterPro" id="IPR046848">
    <property type="entry name" value="E_motif"/>
</dbReference>
<dbReference type="Pfam" id="PF14432">
    <property type="entry name" value="DYW_deaminase"/>
    <property type="match status" value="1"/>
</dbReference>
<accession>A0AAV7E6M4</accession>
<dbReference type="InterPro" id="IPR002885">
    <property type="entry name" value="PPR_rpt"/>
</dbReference>
<dbReference type="PANTHER" id="PTHR47926">
    <property type="entry name" value="PENTATRICOPEPTIDE REPEAT-CONTAINING PROTEIN"/>
    <property type="match status" value="1"/>
</dbReference>
<dbReference type="Pfam" id="PF20431">
    <property type="entry name" value="E_motif"/>
    <property type="match status" value="1"/>
</dbReference>
<reference evidence="4 5" key="1">
    <citation type="submission" date="2021-07" db="EMBL/GenBank/DDBJ databases">
        <title>The Aristolochia fimbriata genome: insights into angiosperm evolution, floral development and chemical biosynthesis.</title>
        <authorList>
            <person name="Jiao Y."/>
        </authorList>
    </citation>
    <scope>NUCLEOTIDE SEQUENCE [LARGE SCALE GENOMIC DNA]</scope>
    <source>
        <strain evidence="4">IBCAS-2021</strain>
        <tissue evidence="4">Leaf</tissue>
    </source>
</reference>
<gene>
    <name evidence="4" type="ORF">H6P81_014816</name>
</gene>
<dbReference type="AlphaFoldDB" id="A0AAV7E6M4"/>
<dbReference type="InterPro" id="IPR032867">
    <property type="entry name" value="DYW_dom"/>
</dbReference>
<dbReference type="GO" id="GO:0003723">
    <property type="term" value="F:RNA binding"/>
    <property type="evidence" value="ECO:0007669"/>
    <property type="project" value="InterPro"/>
</dbReference>
<dbReference type="PROSITE" id="PS51375">
    <property type="entry name" value="PPR"/>
    <property type="match status" value="2"/>
</dbReference>
<dbReference type="Gene3D" id="1.25.40.10">
    <property type="entry name" value="Tetratricopeptide repeat domain"/>
    <property type="match status" value="3"/>
</dbReference>
<dbReference type="NCBIfam" id="TIGR00756">
    <property type="entry name" value="PPR"/>
    <property type="match status" value="4"/>
</dbReference>